<name>A0ABW3HFZ8_9SPHN</name>
<feature type="transmembrane region" description="Helical" evidence="1">
    <location>
        <begin position="6"/>
        <end position="25"/>
    </location>
</feature>
<evidence type="ECO:0000313" key="3">
    <source>
        <dbReference type="Proteomes" id="UP001596977"/>
    </source>
</evidence>
<proteinExistence type="predicted"/>
<comment type="caution">
    <text evidence="2">The sequence shown here is derived from an EMBL/GenBank/DDBJ whole genome shotgun (WGS) entry which is preliminary data.</text>
</comment>
<sequence length="79" mass="8245">MSDFQLRSAITLVAAMVLVISALTVHRISLSFAVRAILGWLAVIAVIALLVSYRAEIGALFGFGGSPAAPRADPGTNFT</sequence>
<evidence type="ECO:0000256" key="1">
    <source>
        <dbReference type="SAM" id="Phobius"/>
    </source>
</evidence>
<feature type="transmembrane region" description="Helical" evidence="1">
    <location>
        <begin position="32"/>
        <end position="53"/>
    </location>
</feature>
<reference evidence="3" key="1">
    <citation type="journal article" date="2019" name="Int. J. Syst. Evol. Microbiol.">
        <title>The Global Catalogue of Microorganisms (GCM) 10K type strain sequencing project: providing services to taxonomists for standard genome sequencing and annotation.</title>
        <authorList>
            <consortium name="The Broad Institute Genomics Platform"/>
            <consortium name="The Broad Institute Genome Sequencing Center for Infectious Disease"/>
            <person name="Wu L."/>
            <person name="Ma J."/>
        </authorList>
    </citation>
    <scope>NUCLEOTIDE SEQUENCE [LARGE SCALE GENOMIC DNA]</scope>
    <source>
        <strain evidence="3">CCUG 62982</strain>
    </source>
</reference>
<dbReference type="EMBL" id="JBHTJG010000011">
    <property type="protein sequence ID" value="MFD0948219.1"/>
    <property type="molecule type" value="Genomic_DNA"/>
</dbReference>
<keyword evidence="1" id="KW-0812">Transmembrane</keyword>
<keyword evidence="1" id="KW-0472">Membrane</keyword>
<keyword evidence="1" id="KW-1133">Transmembrane helix</keyword>
<protein>
    <submittedName>
        <fullName evidence="2">Uncharacterized protein</fullName>
    </submittedName>
</protein>
<dbReference type="RefSeq" id="WP_264946184.1">
    <property type="nucleotide sequence ID" value="NZ_JAPDRA010000011.1"/>
</dbReference>
<accession>A0ABW3HFZ8</accession>
<evidence type="ECO:0000313" key="2">
    <source>
        <dbReference type="EMBL" id="MFD0948219.1"/>
    </source>
</evidence>
<organism evidence="2 3">
    <name type="scientific">Sphingomonas canadensis</name>
    <dbReference type="NCBI Taxonomy" id="1219257"/>
    <lineage>
        <taxon>Bacteria</taxon>
        <taxon>Pseudomonadati</taxon>
        <taxon>Pseudomonadota</taxon>
        <taxon>Alphaproteobacteria</taxon>
        <taxon>Sphingomonadales</taxon>
        <taxon>Sphingomonadaceae</taxon>
        <taxon>Sphingomonas</taxon>
    </lineage>
</organism>
<keyword evidence="3" id="KW-1185">Reference proteome</keyword>
<gene>
    <name evidence="2" type="ORF">ACFQ1E_17905</name>
</gene>
<dbReference type="Proteomes" id="UP001596977">
    <property type="component" value="Unassembled WGS sequence"/>
</dbReference>